<dbReference type="CDD" id="cd04301">
    <property type="entry name" value="NAT_SF"/>
    <property type="match status" value="1"/>
</dbReference>
<accession>A0A0W0HTC8</accession>
<dbReference type="InterPro" id="IPR041496">
    <property type="entry name" value="YitH/HolE_GNAT"/>
</dbReference>
<dbReference type="Gene3D" id="3.40.630.90">
    <property type="match status" value="1"/>
</dbReference>
<dbReference type="Gene3D" id="3.40.630.30">
    <property type="match status" value="1"/>
</dbReference>
<protein>
    <submittedName>
        <fullName evidence="2">GNAT family acetyltransferase</fullName>
    </submittedName>
</protein>
<reference evidence="2 3" key="1">
    <citation type="submission" date="2015-09" db="EMBL/GenBank/DDBJ databases">
        <title>Genome sequence of ICMP 13104.</title>
        <authorList>
            <person name="Visnovsky S."/>
            <person name="Lu A."/>
            <person name="Panda P."/>
            <person name="Pitman A."/>
        </authorList>
    </citation>
    <scope>NUCLEOTIDE SEQUENCE [LARGE SCALE GENOMIC DNA]</scope>
    <source>
        <strain evidence="2 3">ICMP 13104</strain>
    </source>
</reference>
<dbReference type="Pfam" id="PF18014">
    <property type="entry name" value="Acetyltransf_18"/>
    <property type="match status" value="1"/>
</dbReference>
<proteinExistence type="predicted"/>
<organism evidence="2 3">
    <name type="scientific">Pseudomonas viridiflava ICMP 13104</name>
    <dbReference type="NCBI Taxonomy" id="1198305"/>
    <lineage>
        <taxon>Bacteria</taxon>
        <taxon>Pseudomonadati</taxon>
        <taxon>Pseudomonadota</taxon>
        <taxon>Gammaproteobacteria</taxon>
        <taxon>Pseudomonadales</taxon>
        <taxon>Pseudomonadaceae</taxon>
        <taxon>Pseudomonas</taxon>
    </lineage>
</organism>
<dbReference type="PANTHER" id="PTHR47237">
    <property type="entry name" value="SLL0310 PROTEIN"/>
    <property type="match status" value="1"/>
</dbReference>
<dbReference type="PANTHER" id="PTHR47237:SF2">
    <property type="entry name" value="BLL4206 PROTEIN"/>
    <property type="match status" value="1"/>
</dbReference>
<dbReference type="Pfam" id="PF13673">
    <property type="entry name" value="Acetyltransf_10"/>
    <property type="match status" value="1"/>
</dbReference>
<comment type="caution">
    <text evidence="2">The sequence shown here is derived from an EMBL/GenBank/DDBJ whole genome shotgun (WGS) entry which is preliminary data.</text>
</comment>
<evidence type="ECO:0000313" key="3">
    <source>
        <dbReference type="Proteomes" id="UP000053048"/>
    </source>
</evidence>
<gene>
    <name evidence="2" type="ORF">AO067_18790</name>
</gene>
<evidence type="ECO:0000313" key="2">
    <source>
        <dbReference type="EMBL" id="KTB63900.1"/>
    </source>
</evidence>
<dbReference type="InterPro" id="IPR000182">
    <property type="entry name" value="GNAT_dom"/>
</dbReference>
<keyword evidence="2" id="KW-0808">Transferase</keyword>
<sequence>MSPTDHLIHFQGGTMPATSESRYQYRPVTAADIPAAHALSVHLKWPHREEDWAMVQRTSEGFVAECDGQLVGVAFTCHQGDWSSIGLVIVSDEHQGKGIGRRLMNSCLQATAPRTPILNATELGAPLYRSLGFVDFARIQQHQGIPRLPETETLSDGLQLRTLGPDDHPQLIRLANAGSGLDRTVALTDLLRDAEQAVGIEHDGQLQGIALLRRFGRGHIIGPVVARDAGQARQLISHLLRLIPEQFVRFDILADCGLASWLESLGLPCVDRAPRMVLGTPPPASPDVQQFALVTQAIG</sequence>
<dbReference type="GO" id="GO:0016747">
    <property type="term" value="F:acyltransferase activity, transferring groups other than amino-acyl groups"/>
    <property type="evidence" value="ECO:0007669"/>
    <property type="project" value="InterPro"/>
</dbReference>
<dbReference type="SUPFAM" id="SSF55729">
    <property type="entry name" value="Acyl-CoA N-acyltransferases (Nat)"/>
    <property type="match status" value="1"/>
</dbReference>
<dbReference type="InterPro" id="IPR016181">
    <property type="entry name" value="Acyl_CoA_acyltransferase"/>
</dbReference>
<feature type="domain" description="N-acetyltransferase" evidence="1">
    <location>
        <begin position="23"/>
        <end position="155"/>
    </location>
</feature>
<dbReference type="PROSITE" id="PS51186">
    <property type="entry name" value="GNAT"/>
    <property type="match status" value="1"/>
</dbReference>
<dbReference type="AlphaFoldDB" id="A0A0W0HTC8"/>
<dbReference type="InterPro" id="IPR052729">
    <property type="entry name" value="Acyl/Acetyltrans_Enzymes"/>
</dbReference>
<dbReference type="EMBL" id="LKEJ01000127">
    <property type="protein sequence ID" value="KTB63900.1"/>
    <property type="molecule type" value="Genomic_DNA"/>
</dbReference>
<dbReference type="Proteomes" id="UP000053048">
    <property type="component" value="Unassembled WGS sequence"/>
</dbReference>
<keyword evidence="3" id="KW-1185">Reference proteome</keyword>
<name>A0A0W0HTC8_PSEVI</name>
<evidence type="ECO:0000259" key="1">
    <source>
        <dbReference type="PROSITE" id="PS51186"/>
    </source>
</evidence>